<keyword evidence="1" id="KW-1185">Reference proteome</keyword>
<reference evidence="2" key="1">
    <citation type="submission" date="2025-08" db="UniProtKB">
        <authorList>
            <consortium name="RefSeq"/>
        </authorList>
    </citation>
    <scope>IDENTIFICATION</scope>
    <source>
        <tissue evidence="2">Muscle</tissue>
    </source>
</reference>
<gene>
    <name evidence="2" type="primary">LOC106476475</name>
</gene>
<evidence type="ECO:0000313" key="2">
    <source>
        <dbReference type="RefSeq" id="XP_022236044.1"/>
    </source>
</evidence>
<protein>
    <submittedName>
        <fullName evidence="2">Uncharacterized protein LOC106476475</fullName>
    </submittedName>
</protein>
<accession>A0ABM1RXD9</accession>
<evidence type="ECO:0000313" key="1">
    <source>
        <dbReference type="Proteomes" id="UP000694941"/>
    </source>
</evidence>
<organism evidence="1 2">
    <name type="scientific">Limulus polyphemus</name>
    <name type="common">Atlantic horseshoe crab</name>
    <dbReference type="NCBI Taxonomy" id="6850"/>
    <lineage>
        <taxon>Eukaryota</taxon>
        <taxon>Metazoa</taxon>
        <taxon>Ecdysozoa</taxon>
        <taxon>Arthropoda</taxon>
        <taxon>Chelicerata</taxon>
        <taxon>Merostomata</taxon>
        <taxon>Xiphosura</taxon>
        <taxon>Limulidae</taxon>
        <taxon>Limulus</taxon>
    </lineage>
</organism>
<dbReference type="RefSeq" id="XP_022236044.1">
    <property type="nucleotide sequence ID" value="XM_022380336.1"/>
</dbReference>
<proteinExistence type="predicted"/>
<dbReference type="Proteomes" id="UP000694941">
    <property type="component" value="Unplaced"/>
</dbReference>
<dbReference type="GeneID" id="106476475"/>
<name>A0ABM1RXD9_LIMPO</name>
<sequence length="109" mass="12116">MSACIGSFCCATSSITDENEVFQICEKVLVQNQVEESSQAVMLGVWLDSSNQTKIICQSRSYWFGGNANYVEINFSESDALLKDCIIARAKGSFPLIFEFSDTKGKHRV</sequence>